<evidence type="ECO:0000313" key="7">
    <source>
        <dbReference type="Proteomes" id="UP000325536"/>
    </source>
</evidence>
<dbReference type="Gene3D" id="3.90.550.10">
    <property type="entry name" value="Spore Coat Polysaccharide Biosynthesis Protein SpsA, Chain A"/>
    <property type="match status" value="1"/>
</dbReference>
<evidence type="ECO:0000256" key="3">
    <source>
        <dbReference type="ARBA" id="ARBA00022679"/>
    </source>
</evidence>
<sequence length="675" mass="77300">MGKPQTKLPPPPSDAEVVDVLIPVYGAPNDTLRCIYSVLTARTKTPFNLLVIEDRGPDDDLRVKLNEFSQDFQFEYHQHEENKGFVLTCNYGFSLHPERDVVLLNSDTQVYDDWLDNLLACAEKYPTAGTITAMSNSATICSYPCFVEDYPYQYEISDAELSVFFAEANRLETVDTPTGVGFCMYVRRKCLENIGYFDYESFGKGYGEENDLCVRVEKAGWRNLIAGGVFVRHHGSSSFSSEVREERVKHALKIIKKLHPGHLPSVSKFIEADTVAIFRQRVDMKRLKHFIQNKPVMLFVSHNLGGGTEKHHLEMVEKLAAEGYAVISLKPNKKQQPVLHLEGIHPLPNIPIPRNTDGLIRFLKEEIKATAVHFHHLKGFTTLFIDNLTNALRVSSIPYYFTVHDYLPICPQITLMKAGHSIFCGEPDKEECNHCIQGNPEAQPHQYDIQKYRHWYGNILHGAEKVFVPDEDVKWRLQRYFNGLPIHVRPHFDIWPEYHDALRPFDINSNRRIGIIGAIGLHKGFNMVCELAEKCRRLGLDITFVIIGYTMDDNRLRSLDNVEILGAYQDKELQETIHKADLDAIWFPAVCPETYSYTLSAALSVKGMPIIAFDFGAIARRLRNCNGILIPIEKMLKPAQVLPYLLLDFRHHQIQNVSTRSEYSSMIRDYYQMTE</sequence>
<gene>
    <name evidence="6" type="ORF">D0T90_02505</name>
</gene>
<protein>
    <submittedName>
        <fullName evidence="6">Glycosyltransferase</fullName>
    </submittedName>
</protein>
<evidence type="ECO:0000259" key="4">
    <source>
        <dbReference type="Pfam" id="PF00535"/>
    </source>
</evidence>
<feature type="domain" description="Glycosyltransferase 2-like" evidence="4">
    <location>
        <begin position="20"/>
        <end position="194"/>
    </location>
</feature>
<evidence type="ECO:0000313" key="6">
    <source>
        <dbReference type="EMBL" id="QEY23508.1"/>
    </source>
</evidence>
<evidence type="ECO:0000256" key="2">
    <source>
        <dbReference type="ARBA" id="ARBA00022676"/>
    </source>
</evidence>
<dbReference type="SUPFAM" id="SSF53448">
    <property type="entry name" value="Nucleotide-diphospho-sugar transferases"/>
    <property type="match status" value="1"/>
</dbReference>
<name>A0A5P3MPT8_NEIAN</name>
<keyword evidence="3 6" id="KW-0808">Transferase</keyword>
<dbReference type="Pfam" id="PF13439">
    <property type="entry name" value="Glyco_transf_4"/>
    <property type="match status" value="1"/>
</dbReference>
<organism evidence="6 7">
    <name type="scientific">Neisseria animalis</name>
    <dbReference type="NCBI Taxonomy" id="492"/>
    <lineage>
        <taxon>Bacteria</taxon>
        <taxon>Pseudomonadati</taxon>
        <taxon>Pseudomonadota</taxon>
        <taxon>Betaproteobacteria</taxon>
        <taxon>Neisseriales</taxon>
        <taxon>Neisseriaceae</taxon>
        <taxon>Neisseria</taxon>
    </lineage>
</organism>
<reference evidence="6 7" key="1">
    <citation type="submission" date="2018-08" db="EMBL/GenBank/DDBJ databases">
        <title>Neisseria animalis ATCC 49930 complete genome.</title>
        <authorList>
            <person name="Veseli I.A."/>
            <person name="Mascarenhas dos Santos A.C."/>
            <person name="Buttler R."/>
            <person name="Pombert J.-F."/>
        </authorList>
    </citation>
    <scope>NUCLEOTIDE SEQUENCE [LARGE SCALE GENOMIC DNA]</scope>
    <source>
        <strain evidence="6 7">ATCC 49930</strain>
    </source>
</reference>
<dbReference type="PANTHER" id="PTHR43179">
    <property type="entry name" value="RHAMNOSYLTRANSFERASE WBBL"/>
    <property type="match status" value="1"/>
</dbReference>
<accession>A0A5P3MPT8</accession>
<dbReference type="KEGG" id="naq:D0T90_02505"/>
<dbReference type="Gene3D" id="3.40.50.2000">
    <property type="entry name" value="Glycogen Phosphorylase B"/>
    <property type="match status" value="2"/>
</dbReference>
<comment type="similarity">
    <text evidence="1">Belongs to the glycosyltransferase 2 family.</text>
</comment>
<evidence type="ECO:0000259" key="5">
    <source>
        <dbReference type="Pfam" id="PF13439"/>
    </source>
</evidence>
<keyword evidence="7" id="KW-1185">Reference proteome</keyword>
<feature type="domain" description="Glycosyltransferase subfamily 4-like N-terminal" evidence="5">
    <location>
        <begin position="306"/>
        <end position="490"/>
    </location>
</feature>
<proteinExistence type="inferred from homology"/>
<dbReference type="Pfam" id="PF00535">
    <property type="entry name" value="Glycos_transf_2"/>
    <property type="match status" value="1"/>
</dbReference>
<dbReference type="InterPro" id="IPR028098">
    <property type="entry name" value="Glyco_trans_4-like_N"/>
</dbReference>
<dbReference type="AlphaFoldDB" id="A0A5P3MPT8"/>
<dbReference type="Proteomes" id="UP000325536">
    <property type="component" value="Chromosome"/>
</dbReference>
<evidence type="ECO:0000256" key="1">
    <source>
        <dbReference type="ARBA" id="ARBA00006739"/>
    </source>
</evidence>
<dbReference type="SUPFAM" id="SSF53756">
    <property type="entry name" value="UDP-Glycosyltransferase/glycogen phosphorylase"/>
    <property type="match status" value="1"/>
</dbReference>
<keyword evidence="2" id="KW-0328">Glycosyltransferase</keyword>
<dbReference type="PANTHER" id="PTHR43179:SF12">
    <property type="entry name" value="GALACTOFURANOSYLTRANSFERASE GLFT2"/>
    <property type="match status" value="1"/>
</dbReference>
<dbReference type="GO" id="GO:0016757">
    <property type="term" value="F:glycosyltransferase activity"/>
    <property type="evidence" value="ECO:0007669"/>
    <property type="project" value="UniProtKB-KW"/>
</dbReference>
<dbReference type="InterPro" id="IPR029044">
    <property type="entry name" value="Nucleotide-diphossugar_trans"/>
</dbReference>
<dbReference type="EMBL" id="CP031699">
    <property type="protein sequence ID" value="QEY23508.1"/>
    <property type="molecule type" value="Genomic_DNA"/>
</dbReference>
<dbReference type="InterPro" id="IPR001173">
    <property type="entry name" value="Glyco_trans_2-like"/>
</dbReference>